<evidence type="ECO:0000256" key="6">
    <source>
        <dbReference type="ARBA" id="ARBA00023136"/>
    </source>
</evidence>
<dbReference type="PROSITE" id="PS50850">
    <property type="entry name" value="MFS"/>
    <property type="match status" value="1"/>
</dbReference>
<dbReference type="GO" id="GO:0005351">
    <property type="term" value="F:carbohydrate:proton symporter activity"/>
    <property type="evidence" value="ECO:0007669"/>
    <property type="project" value="TreeGrafter"/>
</dbReference>
<dbReference type="PANTHER" id="PTHR48022">
    <property type="entry name" value="PLASTIDIC GLUCOSE TRANSPORTER 4"/>
    <property type="match status" value="1"/>
</dbReference>
<proteinExistence type="inferred from homology"/>
<feature type="region of interest" description="Disordered" evidence="8">
    <location>
        <begin position="482"/>
        <end position="502"/>
    </location>
</feature>
<dbReference type="InterPro" id="IPR036259">
    <property type="entry name" value="MFS_trans_sf"/>
</dbReference>
<dbReference type="PANTHER" id="PTHR48022:SF23">
    <property type="entry name" value="MAJOR FACILITATOR SUPERFAMILY (MFS) PROFILE DOMAIN-CONTAINING PROTEIN"/>
    <property type="match status" value="1"/>
</dbReference>
<keyword evidence="6 9" id="KW-0472">Membrane</keyword>
<evidence type="ECO:0000256" key="2">
    <source>
        <dbReference type="ARBA" id="ARBA00010992"/>
    </source>
</evidence>
<feature type="transmembrane region" description="Helical" evidence="9">
    <location>
        <begin position="375"/>
        <end position="400"/>
    </location>
</feature>
<keyword evidence="3 7" id="KW-0813">Transport</keyword>
<evidence type="ECO:0000313" key="12">
    <source>
        <dbReference type="Proteomes" id="UP000053617"/>
    </source>
</evidence>
<evidence type="ECO:0000256" key="9">
    <source>
        <dbReference type="SAM" id="Phobius"/>
    </source>
</evidence>
<dbReference type="EMBL" id="KN847475">
    <property type="protein sequence ID" value="KIX09968.1"/>
    <property type="molecule type" value="Genomic_DNA"/>
</dbReference>
<evidence type="ECO:0000313" key="11">
    <source>
        <dbReference type="EMBL" id="KIX09968.1"/>
    </source>
</evidence>
<dbReference type="InterPro" id="IPR003663">
    <property type="entry name" value="Sugar/inositol_transpt"/>
</dbReference>
<dbReference type="SUPFAM" id="SSF103473">
    <property type="entry name" value="MFS general substrate transporter"/>
    <property type="match status" value="1"/>
</dbReference>
<feature type="transmembrane region" description="Helical" evidence="9">
    <location>
        <begin position="442"/>
        <end position="462"/>
    </location>
</feature>
<dbReference type="GO" id="GO:0016020">
    <property type="term" value="C:membrane"/>
    <property type="evidence" value="ECO:0007669"/>
    <property type="project" value="UniProtKB-SubCell"/>
</dbReference>
<evidence type="ECO:0000256" key="4">
    <source>
        <dbReference type="ARBA" id="ARBA00022692"/>
    </source>
</evidence>
<evidence type="ECO:0000256" key="5">
    <source>
        <dbReference type="ARBA" id="ARBA00022989"/>
    </source>
</evidence>
<dbReference type="InterPro" id="IPR005828">
    <property type="entry name" value="MFS_sugar_transport-like"/>
</dbReference>
<dbReference type="OrthoDB" id="508119at2759"/>
<accession>A0A0D2HH45</accession>
<feature type="transmembrane region" description="Helical" evidence="9">
    <location>
        <begin position="270"/>
        <end position="296"/>
    </location>
</feature>
<dbReference type="NCBIfam" id="TIGR00879">
    <property type="entry name" value="SP"/>
    <property type="match status" value="1"/>
</dbReference>
<dbReference type="Gene3D" id="1.20.1250.20">
    <property type="entry name" value="MFS general substrate transporter like domains"/>
    <property type="match status" value="1"/>
</dbReference>
<feature type="transmembrane region" description="Helical" evidence="9">
    <location>
        <begin position="56"/>
        <end position="77"/>
    </location>
</feature>
<feature type="domain" description="Major facilitator superfamily (MFS) profile" evidence="10">
    <location>
        <begin position="9"/>
        <end position="466"/>
    </location>
</feature>
<feature type="transmembrane region" description="Helical" evidence="9">
    <location>
        <begin position="337"/>
        <end position="355"/>
    </location>
</feature>
<protein>
    <recommendedName>
        <fullName evidence="10">Major facilitator superfamily (MFS) profile domain-containing protein</fullName>
    </recommendedName>
</protein>
<feature type="compositionally biased region" description="Acidic residues" evidence="8">
    <location>
        <begin position="487"/>
        <end position="499"/>
    </location>
</feature>
<evidence type="ECO:0000256" key="1">
    <source>
        <dbReference type="ARBA" id="ARBA00004141"/>
    </source>
</evidence>
<name>A0A0D2HH45_9EURO</name>
<organism evidence="11 12">
    <name type="scientific">Rhinocladiella mackenziei CBS 650.93</name>
    <dbReference type="NCBI Taxonomy" id="1442369"/>
    <lineage>
        <taxon>Eukaryota</taxon>
        <taxon>Fungi</taxon>
        <taxon>Dikarya</taxon>
        <taxon>Ascomycota</taxon>
        <taxon>Pezizomycotina</taxon>
        <taxon>Eurotiomycetes</taxon>
        <taxon>Chaetothyriomycetidae</taxon>
        <taxon>Chaetothyriales</taxon>
        <taxon>Herpotrichiellaceae</taxon>
        <taxon>Rhinocladiella</taxon>
    </lineage>
</organism>
<feature type="transmembrane region" description="Helical" evidence="9">
    <location>
        <begin position="89"/>
        <end position="109"/>
    </location>
</feature>
<evidence type="ECO:0000259" key="10">
    <source>
        <dbReference type="PROSITE" id="PS50850"/>
    </source>
</evidence>
<comment type="similarity">
    <text evidence="2 7">Belongs to the major facilitator superfamily. Sugar transporter (TC 2.A.1.1) family.</text>
</comment>
<feature type="transmembrane region" description="Helical" evidence="9">
    <location>
        <begin position="412"/>
        <end position="436"/>
    </location>
</feature>
<dbReference type="InterPro" id="IPR050360">
    <property type="entry name" value="MFS_Sugar_Transporters"/>
</dbReference>
<gene>
    <name evidence="11" type="ORF">Z518_01049</name>
</gene>
<dbReference type="VEuPathDB" id="FungiDB:Z518_01049"/>
<dbReference type="PRINTS" id="PR00171">
    <property type="entry name" value="SUGRTRNSPORT"/>
</dbReference>
<evidence type="ECO:0000256" key="8">
    <source>
        <dbReference type="SAM" id="MobiDB-lite"/>
    </source>
</evidence>
<evidence type="ECO:0000256" key="3">
    <source>
        <dbReference type="ARBA" id="ARBA00022448"/>
    </source>
</evidence>
<feature type="transmembrane region" description="Helical" evidence="9">
    <location>
        <begin position="308"/>
        <end position="330"/>
    </location>
</feature>
<dbReference type="Pfam" id="PF00083">
    <property type="entry name" value="Sugar_tr"/>
    <property type="match status" value="1"/>
</dbReference>
<comment type="subcellular location">
    <subcellularLocation>
        <location evidence="1">Membrane</location>
        <topology evidence="1">Multi-pass membrane protein</topology>
    </subcellularLocation>
</comment>
<keyword evidence="5 9" id="KW-1133">Transmembrane helix</keyword>
<dbReference type="GeneID" id="25289120"/>
<keyword evidence="12" id="KW-1185">Reference proteome</keyword>
<sequence length="522" mass="55828">MSKAKVYIASAVAAMTGALFGYSVGFVGGILVLPSFLRHFHLDALPDVDLARAQSLVVSSWITGALFGVPMGIPICARYGRKMCLTFSAALYVAGTALQVINAGSSLGLFEVGRLLNGSGVGAGTLVSPIYISEISPPADRGMLMSGYQVMIQSSALLGFWGSYAANAAVPETSDLQWQIPVAVQLVPGAILLFGTLYLKETPPYLASTKNLDAVSESLAWLRGLPTTDPSVAREAKALYLRVLAGARRQAIRHWNFLHEAFTEPIRTRLLVGVGLFIVQNTSGMNALNYYVALIFMTAGFNTVSSSLFLTGIFGAVKLISAAVFMFLCVRIYGNRFWLIAGMGTCAICMFILGFCAAESSPLSSIPQVHITPNSILSVLSVYIFSLSFGVSIGPIAWNVCSEIFPGYINEACCAVTTCTQWLFQIVVAAITPILLASVGPWTFFIFGASNLLGLLFCWALVPETRGVALGKEMSAVFGQEIKDEDGGGSEEPEVEEVDDRTPLLGADRATRRRRSSIAIVV</sequence>
<dbReference type="Proteomes" id="UP000053617">
    <property type="component" value="Unassembled WGS sequence"/>
</dbReference>
<dbReference type="InterPro" id="IPR020846">
    <property type="entry name" value="MFS_dom"/>
</dbReference>
<feature type="transmembrane region" description="Helical" evidence="9">
    <location>
        <begin position="12"/>
        <end position="36"/>
    </location>
</feature>
<reference evidence="11 12" key="1">
    <citation type="submission" date="2015-01" db="EMBL/GenBank/DDBJ databases">
        <title>The Genome Sequence of Rhinocladiella mackenzie CBS 650.93.</title>
        <authorList>
            <consortium name="The Broad Institute Genomics Platform"/>
            <person name="Cuomo C."/>
            <person name="de Hoog S."/>
            <person name="Gorbushina A."/>
            <person name="Stielow B."/>
            <person name="Teixiera M."/>
            <person name="Abouelleil A."/>
            <person name="Chapman S.B."/>
            <person name="Priest M."/>
            <person name="Young S.K."/>
            <person name="Wortman J."/>
            <person name="Nusbaum C."/>
            <person name="Birren B."/>
        </authorList>
    </citation>
    <scope>NUCLEOTIDE SEQUENCE [LARGE SCALE GENOMIC DNA]</scope>
    <source>
        <strain evidence="11 12">CBS 650.93</strain>
    </source>
</reference>
<dbReference type="RefSeq" id="XP_013277104.1">
    <property type="nucleotide sequence ID" value="XM_013421650.1"/>
</dbReference>
<evidence type="ECO:0000256" key="7">
    <source>
        <dbReference type="RuleBase" id="RU003346"/>
    </source>
</evidence>
<keyword evidence="4 9" id="KW-0812">Transmembrane</keyword>
<feature type="transmembrane region" description="Helical" evidence="9">
    <location>
        <begin position="178"/>
        <end position="199"/>
    </location>
</feature>
<dbReference type="HOGENOM" id="CLU_001265_30_12_1"/>
<dbReference type="AlphaFoldDB" id="A0A0D2HH45"/>